<dbReference type="InterPro" id="IPR002898">
    <property type="entry name" value="MotA_ExbB_proton_chnl"/>
</dbReference>
<dbReference type="GO" id="GO:0017038">
    <property type="term" value="P:protein import"/>
    <property type="evidence" value="ECO:0007669"/>
    <property type="project" value="TreeGrafter"/>
</dbReference>
<dbReference type="PANTHER" id="PTHR30625:SF3">
    <property type="entry name" value="TOL-PAL SYSTEM PROTEIN TOLQ"/>
    <property type="match status" value="1"/>
</dbReference>
<dbReference type="PANTHER" id="PTHR30625">
    <property type="entry name" value="PROTEIN TOLQ"/>
    <property type="match status" value="1"/>
</dbReference>
<feature type="transmembrane region" description="Helical" evidence="7">
    <location>
        <begin position="143"/>
        <end position="171"/>
    </location>
</feature>
<keyword evidence="5 7" id="KW-0472">Membrane</keyword>
<feature type="transmembrane region" description="Helical" evidence="7">
    <location>
        <begin position="25"/>
        <end position="46"/>
    </location>
</feature>
<evidence type="ECO:0000256" key="3">
    <source>
        <dbReference type="ARBA" id="ARBA00022692"/>
    </source>
</evidence>
<comment type="caution">
    <text evidence="9">The sequence shown here is derived from an EMBL/GenBank/DDBJ whole genome shotgun (WGS) entry which is preliminary data.</text>
</comment>
<evidence type="ECO:0000313" key="10">
    <source>
        <dbReference type="Proteomes" id="UP000031599"/>
    </source>
</evidence>
<feature type="transmembrane region" description="Helical" evidence="7">
    <location>
        <begin position="191"/>
        <end position="212"/>
    </location>
</feature>
<evidence type="ECO:0000256" key="4">
    <source>
        <dbReference type="ARBA" id="ARBA00022989"/>
    </source>
</evidence>
<proteinExistence type="inferred from homology"/>
<dbReference type="Pfam" id="PF01618">
    <property type="entry name" value="MotA_ExbB"/>
    <property type="match status" value="1"/>
</dbReference>
<evidence type="ECO:0000256" key="5">
    <source>
        <dbReference type="ARBA" id="ARBA00023136"/>
    </source>
</evidence>
<protein>
    <submittedName>
        <fullName evidence="9">MotA/TolQ/ExbB proton channel family protein</fullName>
    </submittedName>
</protein>
<dbReference type="InterPro" id="IPR050790">
    <property type="entry name" value="ExbB/TolQ_transport"/>
</dbReference>
<organism evidence="9 10">
    <name type="scientific">Enhygromyxa salina</name>
    <dbReference type="NCBI Taxonomy" id="215803"/>
    <lineage>
        <taxon>Bacteria</taxon>
        <taxon>Pseudomonadati</taxon>
        <taxon>Myxococcota</taxon>
        <taxon>Polyangia</taxon>
        <taxon>Nannocystales</taxon>
        <taxon>Nannocystaceae</taxon>
        <taxon>Enhygromyxa</taxon>
    </lineage>
</organism>
<dbReference type="EMBL" id="JMCC02000104">
    <property type="protein sequence ID" value="KIG13201.1"/>
    <property type="molecule type" value="Genomic_DNA"/>
</dbReference>
<dbReference type="Proteomes" id="UP000031599">
    <property type="component" value="Unassembled WGS sequence"/>
</dbReference>
<comment type="subcellular location">
    <subcellularLocation>
        <location evidence="1">Cell membrane</location>
        <topology evidence="1">Multi-pass membrane protein</topology>
    </subcellularLocation>
    <subcellularLocation>
        <location evidence="6">Membrane</location>
        <topology evidence="6">Multi-pass membrane protein</topology>
    </subcellularLocation>
</comment>
<dbReference type="GO" id="GO:0005886">
    <property type="term" value="C:plasma membrane"/>
    <property type="evidence" value="ECO:0007669"/>
    <property type="project" value="UniProtKB-SubCell"/>
</dbReference>
<feature type="domain" description="MotA/TolQ/ExbB proton channel" evidence="8">
    <location>
        <begin position="121"/>
        <end position="223"/>
    </location>
</feature>
<dbReference type="RefSeq" id="WP_052556118.1">
    <property type="nucleotide sequence ID" value="NZ_JMCC02000104.1"/>
</dbReference>
<keyword evidence="4 7" id="KW-1133">Transmembrane helix</keyword>
<keyword evidence="6" id="KW-0653">Protein transport</keyword>
<evidence type="ECO:0000256" key="6">
    <source>
        <dbReference type="RuleBase" id="RU004057"/>
    </source>
</evidence>
<accession>A0A0C2CPW4</accession>
<reference evidence="9 10" key="1">
    <citation type="submission" date="2014-12" db="EMBL/GenBank/DDBJ databases">
        <title>Genome assembly of Enhygromyxa salina DSM 15201.</title>
        <authorList>
            <person name="Sharma G."/>
            <person name="Subramanian S."/>
        </authorList>
    </citation>
    <scope>NUCLEOTIDE SEQUENCE [LARGE SCALE GENOMIC DNA]</scope>
    <source>
        <strain evidence="9 10">DSM 15201</strain>
    </source>
</reference>
<gene>
    <name evidence="9" type="ORF">DB30_00424</name>
</gene>
<keyword evidence="3 7" id="KW-0812">Transmembrane</keyword>
<keyword evidence="6" id="KW-0813">Transport</keyword>
<evidence type="ECO:0000256" key="7">
    <source>
        <dbReference type="SAM" id="Phobius"/>
    </source>
</evidence>
<evidence type="ECO:0000259" key="8">
    <source>
        <dbReference type="Pfam" id="PF01618"/>
    </source>
</evidence>
<evidence type="ECO:0000313" key="9">
    <source>
        <dbReference type="EMBL" id="KIG13201.1"/>
    </source>
</evidence>
<keyword evidence="2" id="KW-1003">Cell membrane</keyword>
<evidence type="ECO:0000256" key="1">
    <source>
        <dbReference type="ARBA" id="ARBA00004651"/>
    </source>
</evidence>
<sequence length="240" mass="25861">MEILLLLAEEAPSFTLSGMWNQMGIFAKLVLIVLMLQFVITTIMGIERFIVYNKAKRQSISYIMMLRNFLNERKLEESVAAVKQHTASPIAKVVGSGMDEYLQGLEALQEEGPDDVGDFDLVDAVNRQMERTKERETANLKKGLALIATTGSTAPFVGLLGTVVGIINSFQGLAGDGGGGLSSVAGGISEALVATAVGLLVAIPAVMAFNYFNSRVEGFSIDMNDVASEVINFVLKEGRY</sequence>
<comment type="similarity">
    <text evidence="6">Belongs to the exbB/tolQ family.</text>
</comment>
<name>A0A0C2CPW4_9BACT</name>
<evidence type="ECO:0000256" key="2">
    <source>
        <dbReference type="ARBA" id="ARBA00022475"/>
    </source>
</evidence>
<dbReference type="AlphaFoldDB" id="A0A0C2CPW4"/>